<keyword evidence="2" id="KW-0175">Coiled coil</keyword>
<dbReference type="SMART" id="SM00717">
    <property type="entry name" value="SANT"/>
    <property type="match status" value="1"/>
</dbReference>
<feature type="domain" description="Myb-like" evidence="4">
    <location>
        <begin position="381"/>
        <end position="429"/>
    </location>
</feature>
<dbReference type="InterPro" id="IPR039467">
    <property type="entry name" value="TFIIIB_B''_Myb"/>
</dbReference>
<dbReference type="SUPFAM" id="SSF46689">
    <property type="entry name" value="Homeodomain-like"/>
    <property type="match status" value="1"/>
</dbReference>
<dbReference type="CDD" id="cd00167">
    <property type="entry name" value="SANT"/>
    <property type="match status" value="1"/>
</dbReference>
<comment type="subcellular location">
    <subcellularLocation>
        <location evidence="1">Nucleus</location>
    </subcellularLocation>
</comment>
<feature type="compositionally biased region" description="Polar residues" evidence="3">
    <location>
        <begin position="543"/>
        <end position="553"/>
    </location>
</feature>
<proteinExistence type="predicted"/>
<dbReference type="GO" id="GO:0001156">
    <property type="term" value="F:TFIIIC-class transcription factor complex binding"/>
    <property type="evidence" value="ECO:0007669"/>
    <property type="project" value="TreeGrafter"/>
</dbReference>
<dbReference type="InterPro" id="IPR009057">
    <property type="entry name" value="Homeodomain-like_sf"/>
</dbReference>
<sequence>MATRRSRIKGIANIPQRRKTEAKLVEEPLTNGISDEAPDDNDRLSVIETGNNESNSSAETSNKLETHNIQNNVDSEGTNVATSTEEPVTKTEESIKPRRRTFIKPLVNIKSLHKSKPKVDEAIKTNINQTPLCSVQEINNEVEISIPAQVVINSDSENIIEPQSPTKLINRSRIKAVPRLTQRRISSTIHGSASESEDDTNKKTYKRIKTESACSTISNSNENSVRLEPELPPKTRDFNTVIQRKCRRTEQSNKMAEARRNFINKFRNKEPDKHKLTMLDLIFYNPTTKPMSQKPERVNTSKSIDENTTAECDAESVESDEENNVPAPQIKIGANGEIVVDEQSLVIENKQTKKDRENLQNSEVIDGDFDTGYGVYKRAKRSKDWSKEDTLFFYKALNTLGTDFSLMVQLFPGRSRRELKMKFKKEEKINHVLVDKALTRPLQFNIKELKEEVKMRQKMKELERIEKEERIKQLQAQKKNTILPYTRVKKDRKRETKKRNRKPKDMYSKIEKGIASIWESDSEDEKNDEEEVEDDRGDENDDFTPTTNLSNILKPTRYGRIPKQKTFTLEDPKVVKIREEYLQEEHQLEPGSLMIVCCQTPTGAPTFKVFMITGSQSKVPVVIPPDVLSNLTKTSDKAQTEETIPENNYTICHDDSNKQIEVEIQDFQENNDNVTSS</sequence>
<evidence type="ECO:0000256" key="1">
    <source>
        <dbReference type="ARBA" id="ARBA00004123"/>
    </source>
</evidence>
<evidence type="ECO:0000313" key="6">
    <source>
        <dbReference type="Proteomes" id="UP001353858"/>
    </source>
</evidence>
<protein>
    <recommendedName>
        <fullName evidence="4">Myb-like domain-containing protein</fullName>
    </recommendedName>
</protein>
<evidence type="ECO:0000256" key="2">
    <source>
        <dbReference type="SAM" id="Coils"/>
    </source>
</evidence>
<accession>A0AAN7PLS4</accession>
<dbReference type="InterPro" id="IPR001005">
    <property type="entry name" value="SANT/Myb"/>
</dbReference>
<evidence type="ECO:0000256" key="3">
    <source>
        <dbReference type="SAM" id="MobiDB-lite"/>
    </source>
</evidence>
<evidence type="ECO:0000313" key="5">
    <source>
        <dbReference type="EMBL" id="KAK4883776.1"/>
    </source>
</evidence>
<dbReference type="Proteomes" id="UP001353858">
    <property type="component" value="Unassembled WGS sequence"/>
</dbReference>
<dbReference type="PANTHER" id="PTHR22929">
    <property type="entry name" value="RNA POLYMERASE III TRANSCRIPTION INITIATION FACTOR B"/>
    <property type="match status" value="1"/>
</dbReference>
<dbReference type="GO" id="GO:0005634">
    <property type="term" value="C:nucleus"/>
    <property type="evidence" value="ECO:0007669"/>
    <property type="project" value="UniProtKB-SubCell"/>
</dbReference>
<keyword evidence="6" id="KW-1185">Reference proteome</keyword>
<feature type="region of interest" description="Disordered" evidence="3">
    <location>
        <begin position="288"/>
        <end position="328"/>
    </location>
</feature>
<dbReference type="GO" id="GO:0000126">
    <property type="term" value="C:transcription factor TFIIIB complex"/>
    <property type="evidence" value="ECO:0007669"/>
    <property type="project" value="TreeGrafter"/>
</dbReference>
<dbReference type="EMBL" id="JARPUR010000001">
    <property type="protein sequence ID" value="KAK4883776.1"/>
    <property type="molecule type" value="Genomic_DNA"/>
</dbReference>
<gene>
    <name evidence="5" type="ORF">RN001_000047</name>
</gene>
<feature type="region of interest" description="Disordered" evidence="3">
    <location>
        <begin position="182"/>
        <end position="206"/>
    </location>
</feature>
<feature type="region of interest" description="Disordered" evidence="3">
    <location>
        <begin position="518"/>
        <end position="557"/>
    </location>
</feature>
<evidence type="ECO:0000259" key="4">
    <source>
        <dbReference type="SMART" id="SM00717"/>
    </source>
</evidence>
<dbReference type="GO" id="GO:0070898">
    <property type="term" value="P:RNA polymerase III preinitiation complex assembly"/>
    <property type="evidence" value="ECO:0007669"/>
    <property type="project" value="TreeGrafter"/>
</dbReference>
<feature type="compositionally biased region" description="Low complexity" evidence="3">
    <location>
        <begin position="48"/>
        <end position="61"/>
    </location>
</feature>
<dbReference type="Pfam" id="PF15963">
    <property type="entry name" value="Myb_DNA-bind_7"/>
    <property type="match status" value="1"/>
</dbReference>
<comment type="caution">
    <text evidence="5">The sequence shown here is derived from an EMBL/GenBank/DDBJ whole genome shotgun (WGS) entry which is preliminary data.</text>
</comment>
<reference evidence="6" key="1">
    <citation type="submission" date="2023-01" db="EMBL/GenBank/DDBJ databases">
        <title>Key to firefly adult light organ development and bioluminescence: homeobox transcription factors regulate luciferase expression and transportation to peroxisome.</title>
        <authorList>
            <person name="Fu X."/>
        </authorList>
    </citation>
    <scope>NUCLEOTIDE SEQUENCE [LARGE SCALE GENOMIC DNA]</scope>
</reference>
<dbReference type="PANTHER" id="PTHR22929:SF0">
    <property type="entry name" value="TRANSCRIPTION FACTOR TFIIIB COMPONENT B'' HOMOLOG"/>
    <property type="match status" value="1"/>
</dbReference>
<feature type="compositionally biased region" description="Acidic residues" evidence="3">
    <location>
        <begin position="520"/>
        <end position="542"/>
    </location>
</feature>
<feature type="compositionally biased region" description="Polar residues" evidence="3">
    <location>
        <begin position="67"/>
        <end position="86"/>
    </location>
</feature>
<dbReference type="AlphaFoldDB" id="A0AAN7PLS4"/>
<feature type="coiled-coil region" evidence="2">
    <location>
        <begin position="448"/>
        <end position="477"/>
    </location>
</feature>
<feature type="compositionally biased region" description="Acidic residues" evidence="3">
    <location>
        <begin position="312"/>
        <end position="323"/>
    </location>
</feature>
<feature type="compositionally biased region" description="Basic and acidic residues" evidence="3">
    <location>
        <begin position="294"/>
        <end position="305"/>
    </location>
</feature>
<name>A0AAN7PLS4_9COLE</name>
<feature type="region of interest" description="Disordered" evidence="3">
    <location>
        <begin position="1"/>
        <end position="95"/>
    </location>
</feature>
<organism evidence="5 6">
    <name type="scientific">Aquatica leii</name>
    <dbReference type="NCBI Taxonomy" id="1421715"/>
    <lineage>
        <taxon>Eukaryota</taxon>
        <taxon>Metazoa</taxon>
        <taxon>Ecdysozoa</taxon>
        <taxon>Arthropoda</taxon>
        <taxon>Hexapoda</taxon>
        <taxon>Insecta</taxon>
        <taxon>Pterygota</taxon>
        <taxon>Neoptera</taxon>
        <taxon>Endopterygota</taxon>
        <taxon>Coleoptera</taxon>
        <taxon>Polyphaga</taxon>
        <taxon>Elateriformia</taxon>
        <taxon>Elateroidea</taxon>
        <taxon>Lampyridae</taxon>
        <taxon>Luciolinae</taxon>
        <taxon>Aquatica</taxon>
    </lineage>
</organism>
<feature type="compositionally biased region" description="Polar residues" evidence="3">
    <location>
        <begin position="183"/>
        <end position="194"/>
    </location>
</feature>